<dbReference type="SUPFAM" id="SSF52540">
    <property type="entry name" value="P-loop containing nucleoside triphosphate hydrolases"/>
    <property type="match status" value="1"/>
</dbReference>
<feature type="compositionally biased region" description="Polar residues" evidence="8">
    <location>
        <begin position="374"/>
        <end position="384"/>
    </location>
</feature>
<dbReference type="EMBL" id="JACHXW010000003">
    <property type="protein sequence ID" value="MBB3151174.1"/>
    <property type="molecule type" value="Genomic_DNA"/>
</dbReference>
<dbReference type="SMART" id="SM00490">
    <property type="entry name" value="HELICc"/>
    <property type="match status" value="1"/>
</dbReference>
<evidence type="ECO:0000256" key="6">
    <source>
        <dbReference type="PROSITE-ProRule" id="PRU00552"/>
    </source>
</evidence>
<dbReference type="InterPro" id="IPR014001">
    <property type="entry name" value="Helicase_ATP-bd"/>
</dbReference>
<dbReference type="Pfam" id="PF00270">
    <property type="entry name" value="DEAD"/>
    <property type="match status" value="1"/>
</dbReference>
<dbReference type="CDD" id="cd18787">
    <property type="entry name" value="SF2_C_DEAD"/>
    <property type="match status" value="1"/>
</dbReference>
<dbReference type="PROSITE" id="PS51195">
    <property type="entry name" value="Q_MOTIF"/>
    <property type="match status" value="1"/>
</dbReference>
<dbReference type="PANTHER" id="PTHR47959">
    <property type="entry name" value="ATP-DEPENDENT RNA HELICASE RHLE-RELATED"/>
    <property type="match status" value="1"/>
</dbReference>
<accession>A0A7W5C6S8</accession>
<keyword evidence="3 12" id="KW-0347">Helicase</keyword>
<feature type="domain" description="DEAD-box RNA helicase Q" evidence="11">
    <location>
        <begin position="3"/>
        <end position="31"/>
    </location>
</feature>
<protein>
    <submittedName>
        <fullName evidence="12">ATP-dependent RNA helicase DeaD</fullName>
        <ecNumber evidence="12">3.6.4.13</ecNumber>
    </submittedName>
</protein>
<comment type="similarity">
    <text evidence="5">Belongs to the DEAD box helicase family.</text>
</comment>
<evidence type="ECO:0000256" key="2">
    <source>
        <dbReference type="ARBA" id="ARBA00022801"/>
    </source>
</evidence>
<evidence type="ECO:0000256" key="3">
    <source>
        <dbReference type="ARBA" id="ARBA00022806"/>
    </source>
</evidence>
<feature type="domain" description="Helicase ATP-binding" evidence="9">
    <location>
        <begin position="34"/>
        <end position="204"/>
    </location>
</feature>
<dbReference type="SMART" id="SM00487">
    <property type="entry name" value="DEXDc"/>
    <property type="match status" value="1"/>
</dbReference>
<evidence type="ECO:0000256" key="5">
    <source>
        <dbReference type="ARBA" id="ARBA00038437"/>
    </source>
</evidence>
<dbReference type="GO" id="GO:0016787">
    <property type="term" value="F:hydrolase activity"/>
    <property type="evidence" value="ECO:0007669"/>
    <property type="project" value="UniProtKB-KW"/>
</dbReference>
<keyword evidence="1" id="KW-0547">Nucleotide-binding</keyword>
<sequence length="604" mass="64828">MSNAFNALGIIPKLSDLLQQDGITEPTPVQKQAIPLLLNGQDVIAQAQTGTGKTIAFALPILQRINIEKEQVQALILTPTRELAIQITSELKKLVPAVGVSVLAAYGGQDVDAQIRKLQRSPHIVVATPGRLIDHMKRETVSLGKLQMLVLDEADQMLHMGFLPDVESIITQTPKARQTMLFSATMPDAIRKLAADYMKSPVDIRVRSTNVTLDSITQIVYETTDRSKQQALVHLLERHQPYLAVIFCRTKVRAKKLNKELQELGIESDELHGDLTQAKREQVMKRFRDARLQVLVATDVAARGLDVEGVTHVYNYDVPQDGELYIHRIGRTGRAGQEGAAITLATPYDKNHLLLIEQSINAKLTRRAIDGEGNETSVRAQSSSDRPERGRSAAGKGGTRGGGVSKAEGGRRGRDRSGPSDRGAKPGGRRGGRETFRPAAASGKRTGRTAEVRSEASEQTNETTGWAARRGERFDNASSERAGGRSASAQSGERSSNRGSSQRSENRGSSSRGGARSGGFGAPRGAEHAAGRPAASVDSPWEATRKDMKATNERNAPRGKAQTGGRGGSRGNASAGGRSSAPSGGRSSSRGGSSTNKPRGGRNR</sequence>
<feature type="compositionally biased region" description="Gly residues" evidence="8">
    <location>
        <begin position="395"/>
        <end position="404"/>
    </location>
</feature>
<name>A0A7W5C6S8_9BACL</name>
<dbReference type="AlphaFoldDB" id="A0A7W5C6S8"/>
<dbReference type="Gene3D" id="3.40.50.300">
    <property type="entry name" value="P-loop containing nucleotide triphosphate hydrolases"/>
    <property type="match status" value="2"/>
</dbReference>
<evidence type="ECO:0000256" key="8">
    <source>
        <dbReference type="SAM" id="MobiDB-lite"/>
    </source>
</evidence>
<dbReference type="RefSeq" id="WP_183559909.1">
    <property type="nucleotide sequence ID" value="NZ_CBCSLB010000002.1"/>
</dbReference>
<keyword evidence="7" id="KW-0175">Coiled coil</keyword>
<dbReference type="GO" id="GO:0005829">
    <property type="term" value="C:cytosol"/>
    <property type="evidence" value="ECO:0007669"/>
    <property type="project" value="TreeGrafter"/>
</dbReference>
<evidence type="ECO:0000256" key="7">
    <source>
        <dbReference type="SAM" id="Coils"/>
    </source>
</evidence>
<dbReference type="PANTHER" id="PTHR47959:SF1">
    <property type="entry name" value="ATP-DEPENDENT RNA HELICASE DBPA"/>
    <property type="match status" value="1"/>
</dbReference>
<feature type="compositionally biased region" description="Low complexity" evidence="8">
    <location>
        <begin position="477"/>
        <end position="514"/>
    </location>
</feature>
<feature type="domain" description="Helicase C-terminal" evidence="10">
    <location>
        <begin position="215"/>
        <end position="377"/>
    </location>
</feature>
<keyword evidence="13" id="KW-1185">Reference proteome</keyword>
<feature type="region of interest" description="Disordered" evidence="8">
    <location>
        <begin position="367"/>
        <end position="604"/>
    </location>
</feature>
<evidence type="ECO:0000256" key="1">
    <source>
        <dbReference type="ARBA" id="ARBA00022741"/>
    </source>
</evidence>
<keyword evidence="4" id="KW-0067">ATP-binding</keyword>
<dbReference type="EC" id="3.6.4.13" evidence="12"/>
<dbReference type="InterPro" id="IPR011545">
    <property type="entry name" value="DEAD/DEAH_box_helicase_dom"/>
</dbReference>
<keyword evidence="2 12" id="KW-0378">Hydrolase</keyword>
<gene>
    <name evidence="12" type="ORF">FHS16_001217</name>
</gene>
<feature type="short sequence motif" description="Q motif" evidence="6">
    <location>
        <begin position="3"/>
        <end position="31"/>
    </location>
</feature>
<dbReference type="GO" id="GO:0003676">
    <property type="term" value="F:nucleic acid binding"/>
    <property type="evidence" value="ECO:0007669"/>
    <property type="project" value="InterPro"/>
</dbReference>
<reference evidence="12 13" key="1">
    <citation type="submission" date="2020-08" db="EMBL/GenBank/DDBJ databases">
        <title>Genomic Encyclopedia of Type Strains, Phase III (KMG-III): the genomes of soil and plant-associated and newly described type strains.</title>
        <authorList>
            <person name="Whitman W."/>
        </authorList>
    </citation>
    <scope>NUCLEOTIDE SEQUENCE [LARGE SCALE GENOMIC DNA]</scope>
    <source>
        <strain evidence="12 13">CECT 8234</strain>
    </source>
</reference>
<dbReference type="InterPro" id="IPR014014">
    <property type="entry name" value="RNA_helicase_DEAD_Q_motif"/>
</dbReference>
<dbReference type="InterPro" id="IPR027417">
    <property type="entry name" value="P-loop_NTPase"/>
</dbReference>
<evidence type="ECO:0000259" key="10">
    <source>
        <dbReference type="PROSITE" id="PS51194"/>
    </source>
</evidence>
<dbReference type="InterPro" id="IPR001650">
    <property type="entry name" value="Helicase_C-like"/>
</dbReference>
<dbReference type="Proteomes" id="UP000518605">
    <property type="component" value="Unassembled WGS sequence"/>
</dbReference>
<organism evidence="12 13">
    <name type="scientific">Paenibacillus endophyticus</name>
    <dbReference type="NCBI Taxonomy" id="1294268"/>
    <lineage>
        <taxon>Bacteria</taxon>
        <taxon>Bacillati</taxon>
        <taxon>Bacillota</taxon>
        <taxon>Bacilli</taxon>
        <taxon>Bacillales</taxon>
        <taxon>Paenibacillaceae</taxon>
        <taxon>Paenibacillus</taxon>
    </lineage>
</organism>
<evidence type="ECO:0000313" key="13">
    <source>
        <dbReference type="Proteomes" id="UP000518605"/>
    </source>
</evidence>
<feature type="compositionally biased region" description="Low complexity" evidence="8">
    <location>
        <begin position="571"/>
        <end position="594"/>
    </location>
</feature>
<evidence type="ECO:0000313" key="12">
    <source>
        <dbReference type="EMBL" id="MBB3151174.1"/>
    </source>
</evidence>
<dbReference type="InterPro" id="IPR050079">
    <property type="entry name" value="DEAD_box_RNA_helicase"/>
</dbReference>
<dbReference type="Pfam" id="PF00271">
    <property type="entry name" value="Helicase_C"/>
    <property type="match status" value="1"/>
</dbReference>
<evidence type="ECO:0000259" key="11">
    <source>
        <dbReference type="PROSITE" id="PS51195"/>
    </source>
</evidence>
<proteinExistence type="inferred from homology"/>
<evidence type="ECO:0000256" key="4">
    <source>
        <dbReference type="ARBA" id="ARBA00022840"/>
    </source>
</evidence>
<dbReference type="PROSITE" id="PS51192">
    <property type="entry name" value="HELICASE_ATP_BIND_1"/>
    <property type="match status" value="1"/>
</dbReference>
<dbReference type="CDD" id="cd00268">
    <property type="entry name" value="DEADc"/>
    <property type="match status" value="1"/>
</dbReference>
<dbReference type="InterPro" id="IPR044742">
    <property type="entry name" value="DEAD/DEAH_RhlB"/>
</dbReference>
<dbReference type="PROSITE" id="PS51194">
    <property type="entry name" value="HELICASE_CTER"/>
    <property type="match status" value="1"/>
</dbReference>
<comment type="caution">
    <text evidence="12">The sequence shown here is derived from an EMBL/GenBank/DDBJ whole genome shotgun (WGS) entry which is preliminary data.</text>
</comment>
<feature type="coiled-coil region" evidence="7">
    <location>
        <begin position="254"/>
        <end position="281"/>
    </location>
</feature>
<feature type="compositionally biased region" description="Basic and acidic residues" evidence="8">
    <location>
        <begin position="543"/>
        <end position="556"/>
    </location>
</feature>
<evidence type="ECO:0000259" key="9">
    <source>
        <dbReference type="PROSITE" id="PS51192"/>
    </source>
</evidence>
<dbReference type="GO" id="GO:0003724">
    <property type="term" value="F:RNA helicase activity"/>
    <property type="evidence" value="ECO:0007669"/>
    <property type="project" value="UniProtKB-EC"/>
</dbReference>
<dbReference type="GO" id="GO:0005524">
    <property type="term" value="F:ATP binding"/>
    <property type="evidence" value="ECO:0007669"/>
    <property type="project" value="UniProtKB-KW"/>
</dbReference>
<feature type="compositionally biased region" description="Basic and acidic residues" evidence="8">
    <location>
        <begin position="408"/>
        <end position="424"/>
    </location>
</feature>